<name>A0AA39U7X8_9AGAR</name>
<feature type="domain" description="FAS1" evidence="3">
    <location>
        <begin position="20"/>
        <end position="182"/>
    </location>
</feature>
<dbReference type="InterPro" id="IPR050904">
    <property type="entry name" value="Adhesion/Biosynth-related"/>
</dbReference>
<dbReference type="SMART" id="SM00554">
    <property type="entry name" value="FAS1"/>
    <property type="match status" value="2"/>
</dbReference>
<keyword evidence="1" id="KW-1133">Transmembrane helix</keyword>
<evidence type="ECO:0000256" key="1">
    <source>
        <dbReference type="SAM" id="Phobius"/>
    </source>
</evidence>
<dbReference type="EMBL" id="JAUEPR010000038">
    <property type="protein sequence ID" value="KAK0472694.1"/>
    <property type="molecule type" value="Genomic_DNA"/>
</dbReference>
<sequence>MFVALALLATALPALAWSNSSQYLSGLGQALQDAGLTTLGSQTSRLNNSILGRALLAKLVLGNYTLFAPDNEAFANATNSSSLSNDDNLFALTILYHIVSGNFSANNGTNATLEAETYPNVTIGRTLLDDPSVVQLEGNKSQVLVWSNIDGQIEMYNQPTSVSVQNSTLVENLLVNRINGVLLIPPNVSDVLAAQNLTYLAGILDSTTVTSSNGTNETITDLLDGDSVYGFTFFAPDNAAIELEGSSLTSVTSNNTASLTILSNHIVNGTTIYSPSITASENLTSAGGEPLTFTTNSSGVFVNSGGSSARIIKTDILCKNGVLHMLDRVLINTETNPEAASSAYIRIRHFIAASSTTETGPVGTPTASSNGSEGVLTGNSAQGALAGVTDNMNIMFAALLGVMGWALLGIVLV</sequence>
<feature type="chain" id="PRO_5041288020" evidence="2">
    <location>
        <begin position="17"/>
        <end position="413"/>
    </location>
</feature>
<reference evidence="4" key="1">
    <citation type="submission" date="2023-06" db="EMBL/GenBank/DDBJ databases">
        <authorList>
            <consortium name="Lawrence Berkeley National Laboratory"/>
            <person name="Ahrendt S."/>
            <person name="Sahu N."/>
            <person name="Indic B."/>
            <person name="Wong-Bajracharya J."/>
            <person name="Merenyi Z."/>
            <person name="Ke H.-M."/>
            <person name="Monk M."/>
            <person name="Kocsube S."/>
            <person name="Drula E."/>
            <person name="Lipzen A."/>
            <person name="Balint B."/>
            <person name="Henrissat B."/>
            <person name="Andreopoulos B."/>
            <person name="Martin F.M."/>
            <person name="Harder C.B."/>
            <person name="Rigling D."/>
            <person name="Ford K.L."/>
            <person name="Foster G.D."/>
            <person name="Pangilinan J."/>
            <person name="Papanicolaou A."/>
            <person name="Barry K."/>
            <person name="LaButti K."/>
            <person name="Viragh M."/>
            <person name="Koriabine M."/>
            <person name="Yan M."/>
            <person name="Riley R."/>
            <person name="Champramary S."/>
            <person name="Plett K.L."/>
            <person name="Tsai I.J."/>
            <person name="Slot J."/>
            <person name="Sipos G."/>
            <person name="Plett J."/>
            <person name="Nagy L.G."/>
            <person name="Grigoriev I.V."/>
        </authorList>
    </citation>
    <scope>NUCLEOTIDE SEQUENCE</scope>
    <source>
        <strain evidence="4">ICMP 16352</strain>
    </source>
</reference>
<feature type="transmembrane region" description="Helical" evidence="1">
    <location>
        <begin position="394"/>
        <end position="412"/>
    </location>
</feature>
<evidence type="ECO:0000256" key="2">
    <source>
        <dbReference type="SAM" id="SignalP"/>
    </source>
</evidence>
<dbReference type="AlphaFoldDB" id="A0AA39U7X8"/>
<dbReference type="PROSITE" id="PS50213">
    <property type="entry name" value="FAS1"/>
    <property type="match status" value="2"/>
</dbReference>
<proteinExistence type="predicted"/>
<dbReference type="PANTHER" id="PTHR10900:SF122">
    <property type="entry name" value="FAS1 DOMAIN-CONTAINING PROTEIN"/>
    <property type="match status" value="1"/>
</dbReference>
<comment type="caution">
    <text evidence="4">The sequence shown here is derived from an EMBL/GenBank/DDBJ whole genome shotgun (WGS) entry which is preliminary data.</text>
</comment>
<keyword evidence="1" id="KW-0812">Transmembrane</keyword>
<protein>
    <submittedName>
        <fullName evidence="4">FAS1 domain-containing protein</fullName>
    </submittedName>
</protein>
<evidence type="ECO:0000313" key="5">
    <source>
        <dbReference type="Proteomes" id="UP001175227"/>
    </source>
</evidence>
<accession>A0AA39U7X8</accession>
<dbReference type="PANTHER" id="PTHR10900">
    <property type="entry name" value="PERIOSTIN-RELATED"/>
    <property type="match status" value="1"/>
</dbReference>
<dbReference type="Pfam" id="PF02469">
    <property type="entry name" value="Fasciclin"/>
    <property type="match status" value="2"/>
</dbReference>
<keyword evidence="5" id="KW-1185">Reference proteome</keyword>
<dbReference type="GO" id="GO:0000329">
    <property type="term" value="C:fungal-type vacuole membrane"/>
    <property type="evidence" value="ECO:0007669"/>
    <property type="project" value="TreeGrafter"/>
</dbReference>
<dbReference type="SUPFAM" id="SSF82153">
    <property type="entry name" value="FAS1 domain"/>
    <property type="match status" value="2"/>
</dbReference>
<dbReference type="InterPro" id="IPR036378">
    <property type="entry name" value="FAS1_dom_sf"/>
</dbReference>
<dbReference type="GO" id="GO:0005615">
    <property type="term" value="C:extracellular space"/>
    <property type="evidence" value="ECO:0007669"/>
    <property type="project" value="TreeGrafter"/>
</dbReference>
<organism evidence="4 5">
    <name type="scientific">Armillaria novae-zelandiae</name>
    <dbReference type="NCBI Taxonomy" id="153914"/>
    <lineage>
        <taxon>Eukaryota</taxon>
        <taxon>Fungi</taxon>
        <taxon>Dikarya</taxon>
        <taxon>Basidiomycota</taxon>
        <taxon>Agaricomycotina</taxon>
        <taxon>Agaricomycetes</taxon>
        <taxon>Agaricomycetidae</taxon>
        <taxon>Agaricales</taxon>
        <taxon>Marasmiineae</taxon>
        <taxon>Physalacriaceae</taxon>
        <taxon>Armillaria</taxon>
    </lineage>
</organism>
<evidence type="ECO:0000313" key="4">
    <source>
        <dbReference type="EMBL" id="KAK0472694.1"/>
    </source>
</evidence>
<keyword evidence="1" id="KW-0472">Membrane</keyword>
<dbReference type="Proteomes" id="UP001175227">
    <property type="component" value="Unassembled WGS sequence"/>
</dbReference>
<dbReference type="Gene3D" id="2.30.180.10">
    <property type="entry name" value="FAS1 domain"/>
    <property type="match status" value="2"/>
</dbReference>
<dbReference type="GO" id="GO:0016236">
    <property type="term" value="P:macroautophagy"/>
    <property type="evidence" value="ECO:0007669"/>
    <property type="project" value="TreeGrafter"/>
</dbReference>
<gene>
    <name evidence="4" type="ORF">IW261DRAFT_1343277</name>
</gene>
<evidence type="ECO:0000259" key="3">
    <source>
        <dbReference type="PROSITE" id="PS50213"/>
    </source>
</evidence>
<keyword evidence="2" id="KW-0732">Signal</keyword>
<dbReference type="InterPro" id="IPR000782">
    <property type="entry name" value="FAS1_domain"/>
</dbReference>
<feature type="signal peptide" evidence="2">
    <location>
        <begin position="1"/>
        <end position="16"/>
    </location>
</feature>
<feature type="domain" description="FAS1" evidence="3">
    <location>
        <begin position="184"/>
        <end position="330"/>
    </location>
</feature>